<evidence type="ECO:0000256" key="1">
    <source>
        <dbReference type="ARBA" id="ARBA00005234"/>
    </source>
</evidence>
<evidence type="ECO:0000256" key="4">
    <source>
        <dbReference type="SAM" id="MobiDB-lite"/>
    </source>
</evidence>
<evidence type="ECO:0000256" key="2">
    <source>
        <dbReference type="ARBA" id="ARBA00022670"/>
    </source>
</evidence>
<feature type="region of interest" description="Disordered" evidence="4">
    <location>
        <begin position="268"/>
        <end position="287"/>
    </location>
</feature>
<evidence type="ECO:0000259" key="6">
    <source>
        <dbReference type="Pfam" id="PF09331"/>
    </source>
</evidence>
<dbReference type="PANTHER" id="PTHR48449">
    <property type="entry name" value="DUF1985 DOMAIN-CONTAINING PROTEIN"/>
    <property type="match status" value="1"/>
</dbReference>
<keyword evidence="3" id="KW-0378">Hydrolase</keyword>
<accession>A0ABQ8BDI5</accession>
<reference evidence="7 8" key="1">
    <citation type="submission" date="2021-05" db="EMBL/GenBank/DDBJ databases">
        <title>Genome Assembly of Synthetic Allotetraploid Brassica napus Reveals Homoeologous Exchanges between Subgenomes.</title>
        <authorList>
            <person name="Davis J.T."/>
        </authorList>
    </citation>
    <scope>NUCLEOTIDE SEQUENCE [LARGE SCALE GENOMIC DNA]</scope>
    <source>
        <strain evidence="8">cv. Da-Ae</strain>
        <tissue evidence="7">Seedling</tissue>
    </source>
</reference>
<dbReference type="Pfam" id="PF09331">
    <property type="entry name" value="DUF1985"/>
    <property type="match status" value="1"/>
</dbReference>
<dbReference type="SUPFAM" id="SSF54001">
    <property type="entry name" value="Cysteine proteinases"/>
    <property type="match status" value="1"/>
</dbReference>
<comment type="caution">
    <text evidence="7">The sequence shown here is derived from an EMBL/GenBank/DDBJ whole genome shotgun (WGS) entry which is preliminary data.</text>
</comment>
<dbReference type="InterPro" id="IPR003653">
    <property type="entry name" value="Peptidase_C48_C"/>
</dbReference>
<dbReference type="Pfam" id="PF02902">
    <property type="entry name" value="Peptidase_C48"/>
    <property type="match status" value="1"/>
</dbReference>
<evidence type="ECO:0000259" key="5">
    <source>
        <dbReference type="Pfam" id="PF02902"/>
    </source>
</evidence>
<dbReference type="InterPro" id="IPR038765">
    <property type="entry name" value="Papain-like_cys_pep_sf"/>
</dbReference>
<sequence length="778" mass="87935">MVCVRLVDSPDSPEEHPPPPIPEMMFAVGEEPVGVRVLTYLTSGAINRIFNALEEEEVQIIRRSAFGKILEIVEKPVFSGRFARYMLSRQLKTKKKHEVWFRFAGKPIRFSLREFAIVTGLPCGRFPMKSKMNLKETISEKPYWPSLFGKVEVVTVAAVIKMLRRRTVEDRVVRIKFACLAILSSVLLPTNLKMKICREHAEAIQDLDHFFMYPWGRLAFDMLMVSIKERDEVALSQNNIAVKGFALALQLVIVEAVPSLTEVVQETCSSSEDDSEDEVEDISVNSKRKTLSPAHARNIDRQSDVIVRSIIDQDPLRPVDESNLVWSDDEEDEKVDNMVSLINTNFQFTSSMFVGGLTKLEVERMRECENVNSKGKKSKKHSLATSSTDPSYIASVSVLAKFKDEMLESVRYLVTDLTKEDCDGPLRITPTGTTATIRENGNRTQSKAGENPTPTYNNQGLYGEAAGENGNESIAISAHSHNQKRPVDLNQLVDVHNKVHGPFLEMPSFSLGLTQEGPLERNHAVVRHDCVVHVPAFTDNVIEKMERPQLFRKSKRQKCFPPALVEDYECGPRVVDILIRLVQYIIHQQFRGERHERYVFLDSKYVSAIGRTYPKFCKSKKKDSYVFPKGLLEMFTRTIDANIQPSRYYFPLNVGKKHWVGICVDRLCGKITVLDCNTSIFSDAIIENHLQPHLLMLPYLLRLSMQAFGSAEPEPFAVDRSKDISESKNPSDDGFMAVLFMATHAVYGIEACKNINTEVLVLEGKSAAVMASEFKDIV</sequence>
<dbReference type="PANTHER" id="PTHR48449:SF2">
    <property type="entry name" value="UBIQUITIN-LIKE PROTEASE FAMILY PROFILE DOMAIN-CONTAINING PROTEIN"/>
    <property type="match status" value="1"/>
</dbReference>
<keyword evidence="2" id="KW-0645">Protease</keyword>
<dbReference type="EMBL" id="JAGKQM010000011">
    <property type="protein sequence ID" value="KAH0902316.1"/>
    <property type="molecule type" value="Genomic_DNA"/>
</dbReference>
<feature type="compositionally biased region" description="Acidic residues" evidence="4">
    <location>
        <begin position="271"/>
        <end position="281"/>
    </location>
</feature>
<proteinExistence type="inferred from homology"/>
<feature type="domain" description="Ubiquitin-like protease family profile" evidence="5">
    <location>
        <begin position="577"/>
        <end position="751"/>
    </location>
</feature>
<dbReference type="InterPro" id="IPR015410">
    <property type="entry name" value="DUF1985"/>
</dbReference>
<evidence type="ECO:0000313" key="8">
    <source>
        <dbReference type="Proteomes" id="UP000824890"/>
    </source>
</evidence>
<organism evidence="7 8">
    <name type="scientific">Brassica napus</name>
    <name type="common">Rape</name>
    <dbReference type="NCBI Taxonomy" id="3708"/>
    <lineage>
        <taxon>Eukaryota</taxon>
        <taxon>Viridiplantae</taxon>
        <taxon>Streptophyta</taxon>
        <taxon>Embryophyta</taxon>
        <taxon>Tracheophyta</taxon>
        <taxon>Spermatophyta</taxon>
        <taxon>Magnoliopsida</taxon>
        <taxon>eudicotyledons</taxon>
        <taxon>Gunneridae</taxon>
        <taxon>Pentapetalae</taxon>
        <taxon>rosids</taxon>
        <taxon>malvids</taxon>
        <taxon>Brassicales</taxon>
        <taxon>Brassicaceae</taxon>
        <taxon>Brassiceae</taxon>
        <taxon>Brassica</taxon>
    </lineage>
</organism>
<feature type="region of interest" description="Disordered" evidence="4">
    <location>
        <begin position="425"/>
        <end position="457"/>
    </location>
</feature>
<protein>
    <recommendedName>
        <fullName evidence="9">Ubiquitin-like protease family profile domain-containing protein</fullName>
    </recommendedName>
</protein>
<evidence type="ECO:0008006" key="9">
    <source>
        <dbReference type="Google" id="ProtNLM"/>
    </source>
</evidence>
<feature type="compositionally biased region" description="Polar residues" evidence="4">
    <location>
        <begin position="430"/>
        <end position="457"/>
    </location>
</feature>
<keyword evidence="8" id="KW-1185">Reference proteome</keyword>
<evidence type="ECO:0000313" key="7">
    <source>
        <dbReference type="EMBL" id="KAH0902316.1"/>
    </source>
</evidence>
<evidence type="ECO:0000256" key="3">
    <source>
        <dbReference type="ARBA" id="ARBA00022801"/>
    </source>
</evidence>
<feature type="domain" description="DUF1985" evidence="6">
    <location>
        <begin position="87"/>
        <end position="225"/>
    </location>
</feature>
<comment type="similarity">
    <text evidence="1">Belongs to the peptidase C48 family.</text>
</comment>
<name>A0ABQ8BDI5_BRANA</name>
<gene>
    <name evidence="7" type="ORF">HID58_041819</name>
</gene>
<dbReference type="Proteomes" id="UP000824890">
    <property type="component" value="Unassembled WGS sequence"/>
</dbReference>